<gene>
    <name evidence="2" type="ORF">GL300_19650</name>
</gene>
<comment type="caution">
    <text evidence="2">The sequence shown here is derived from an EMBL/GenBank/DDBJ whole genome shotgun (WGS) entry which is preliminary data.</text>
</comment>
<sequence length="131" mass="15059">MKLICSNREGSHLARLKQLAPRVGSMSSRVASIGAGPDRLKRRDQIVHWRKWYKTAEWQRLRWSCISAALFTCVRCHRVEDSPALVADHIVPHRGARDLFFDPANLQCLCKACHDGAKQREERQGRSDWPV</sequence>
<dbReference type="Pfam" id="PF01844">
    <property type="entry name" value="HNH"/>
    <property type="match status" value="1"/>
</dbReference>
<protein>
    <submittedName>
        <fullName evidence="2">HNH endonuclease</fullName>
    </submittedName>
</protein>
<proteinExistence type="predicted"/>
<dbReference type="GO" id="GO:0003676">
    <property type="term" value="F:nucleic acid binding"/>
    <property type="evidence" value="ECO:0007669"/>
    <property type="project" value="InterPro"/>
</dbReference>
<dbReference type="InterPro" id="IPR003615">
    <property type="entry name" value="HNH_nuc"/>
</dbReference>
<keyword evidence="2" id="KW-0255">Endonuclease</keyword>
<dbReference type="Proteomes" id="UP000449846">
    <property type="component" value="Unassembled WGS sequence"/>
</dbReference>
<keyword evidence="2" id="KW-0540">Nuclease</keyword>
<dbReference type="InterPro" id="IPR002711">
    <property type="entry name" value="HNH"/>
</dbReference>
<accession>A0A844HVB8</accession>
<keyword evidence="3" id="KW-1185">Reference proteome</keyword>
<dbReference type="SMART" id="SM00507">
    <property type="entry name" value="HNHc"/>
    <property type="match status" value="1"/>
</dbReference>
<dbReference type="Gene3D" id="1.10.30.50">
    <property type="match status" value="1"/>
</dbReference>
<evidence type="ECO:0000313" key="2">
    <source>
        <dbReference type="EMBL" id="MTH61432.1"/>
    </source>
</evidence>
<dbReference type="GO" id="GO:0004519">
    <property type="term" value="F:endonuclease activity"/>
    <property type="evidence" value="ECO:0007669"/>
    <property type="project" value="UniProtKB-KW"/>
</dbReference>
<dbReference type="GO" id="GO:0008270">
    <property type="term" value="F:zinc ion binding"/>
    <property type="evidence" value="ECO:0007669"/>
    <property type="project" value="InterPro"/>
</dbReference>
<feature type="domain" description="HNH nuclease" evidence="1">
    <location>
        <begin position="60"/>
        <end position="115"/>
    </location>
</feature>
<dbReference type="CDD" id="cd00085">
    <property type="entry name" value="HNHc"/>
    <property type="match status" value="1"/>
</dbReference>
<dbReference type="OrthoDB" id="5292295at2"/>
<evidence type="ECO:0000259" key="1">
    <source>
        <dbReference type="SMART" id="SM00507"/>
    </source>
</evidence>
<name>A0A844HVB8_9RHOB</name>
<reference evidence="2 3" key="1">
    <citation type="submission" date="2019-11" db="EMBL/GenBank/DDBJ databases">
        <authorList>
            <person name="Dong K."/>
        </authorList>
    </citation>
    <scope>NUCLEOTIDE SEQUENCE [LARGE SCALE GENOMIC DNA]</scope>
    <source>
        <strain evidence="2 3">NBRC 112902</strain>
    </source>
</reference>
<dbReference type="EMBL" id="WMIG01000016">
    <property type="protein sequence ID" value="MTH61432.1"/>
    <property type="molecule type" value="Genomic_DNA"/>
</dbReference>
<organism evidence="2 3">
    <name type="scientific">Paracoccus litorisediminis</name>
    <dbReference type="NCBI Taxonomy" id="2006130"/>
    <lineage>
        <taxon>Bacteria</taxon>
        <taxon>Pseudomonadati</taxon>
        <taxon>Pseudomonadota</taxon>
        <taxon>Alphaproteobacteria</taxon>
        <taxon>Rhodobacterales</taxon>
        <taxon>Paracoccaceae</taxon>
        <taxon>Paracoccus</taxon>
    </lineage>
</organism>
<dbReference type="AlphaFoldDB" id="A0A844HVB8"/>
<keyword evidence="2" id="KW-0378">Hydrolase</keyword>
<evidence type="ECO:0000313" key="3">
    <source>
        <dbReference type="Proteomes" id="UP000449846"/>
    </source>
</evidence>